<organism evidence="1 2">
    <name type="scientific">Chitinophaga pinensis (strain ATCC 43595 / DSM 2588 / LMG 13176 / NBRC 15968 / NCIMB 11800 / UQM 2034)</name>
    <dbReference type="NCBI Taxonomy" id="485918"/>
    <lineage>
        <taxon>Bacteria</taxon>
        <taxon>Pseudomonadati</taxon>
        <taxon>Bacteroidota</taxon>
        <taxon>Chitinophagia</taxon>
        <taxon>Chitinophagales</taxon>
        <taxon>Chitinophagaceae</taxon>
        <taxon>Chitinophaga</taxon>
    </lineage>
</organism>
<dbReference type="SUPFAM" id="SSF88874">
    <property type="entry name" value="Receptor-binding domain of short tail fibre protein gp12"/>
    <property type="match status" value="1"/>
</dbReference>
<protein>
    <recommendedName>
        <fullName evidence="3">Microcystin-dependent protein</fullName>
    </recommendedName>
</protein>
<dbReference type="KEGG" id="cpi:Cpin_0296"/>
<gene>
    <name evidence="1" type="ordered locus">Cpin_0296</name>
</gene>
<dbReference type="CDD" id="cd22641">
    <property type="entry name" value="C24-like"/>
    <property type="match status" value="1"/>
</dbReference>
<name>A0A979FZ50_CHIPD</name>
<reference evidence="1 2" key="2">
    <citation type="journal article" date="2010" name="Stand. Genomic Sci.">
        <title>Complete genome sequence of Chitinophaga pinensis type strain (UQM 2034).</title>
        <authorList>
            <person name="Glavina Del Rio T."/>
            <person name="Abt B."/>
            <person name="Spring S."/>
            <person name="Lapidus A."/>
            <person name="Nolan M."/>
            <person name="Tice H."/>
            <person name="Copeland A."/>
            <person name="Cheng J.F."/>
            <person name="Chen F."/>
            <person name="Bruce D."/>
            <person name="Goodwin L."/>
            <person name="Pitluck S."/>
            <person name="Ivanova N."/>
            <person name="Mavromatis K."/>
            <person name="Mikhailova N."/>
            <person name="Pati A."/>
            <person name="Chen A."/>
            <person name="Palaniappan K."/>
            <person name="Land M."/>
            <person name="Hauser L."/>
            <person name="Chang Y.J."/>
            <person name="Jeffries C.D."/>
            <person name="Chain P."/>
            <person name="Saunders E."/>
            <person name="Detter J.C."/>
            <person name="Brettin T."/>
            <person name="Rohde M."/>
            <person name="Goker M."/>
            <person name="Bristow J."/>
            <person name="Eisen J.A."/>
            <person name="Markowitz V."/>
            <person name="Hugenholtz P."/>
            <person name="Kyrpides N.C."/>
            <person name="Klenk H.P."/>
            <person name="Lucas S."/>
        </authorList>
    </citation>
    <scope>NUCLEOTIDE SEQUENCE [LARGE SCALE GENOMIC DNA]</scope>
    <source>
        <strain evidence="2">ATCC 43595 / DSM 2588 / LMG 13176 / NBRC 15968 / NCIMB 11800 / UQM 2034</strain>
    </source>
</reference>
<accession>A0A979FZ50</accession>
<dbReference type="OrthoDB" id="9113831at2"/>
<dbReference type="Proteomes" id="UP000002215">
    <property type="component" value="Chromosome"/>
</dbReference>
<evidence type="ECO:0000313" key="1">
    <source>
        <dbReference type="EMBL" id="ACU57795.1"/>
    </source>
</evidence>
<dbReference type="RefSeq" id="WP_012787971.1">
    <property type="nucleotide sequence ID" value="NC_013132.1"/>
</dbReference>
<sequence>MNKVEQLTNLGGFPMTQYTLDFMQQSYRDALGALAKLVGSAVIVSGMEETGNNVANGWISYNGELIPFTGGPKQSTWIIEDATEDRLFADQVSRTVYFTRKARFAAGGFNYSNLQRIETLIGLKGVIASLDSRLTQQVQNVWKRGDIIEVDCSTAYIQTNFDGTGLGRNERTGWAICNGNNGTRNRGGRFPVGYDPFRGEYNTVGNIGGQEAVTLSVAQLPPHMHTGNKQVSARGWPDDSGDRTDNYYYIHSSRDSWQFMQTFDTTYTGSGQSHENRPPYIVTLWIMKL</sequence>
<reference evidence="2" key="1">
    <citation type="submission" date="2009-08" db="EMBL/GenBank/DDBJ databases">
        <title>The complete genome of Chitinophaga pinensis DSM 2588.</title>
        <authorList>
            <consortium name="US DOE Joint Genome Institute (JGI-PGF)"/>
            <person name="Lucas S."/>
            <person name="Copeland A."/>
            <person name="Lapidus A."/>
            <person name="Glavina del Rio T."/>
            <person name="Dalin E."/>
            <person name="Tice H."/>
            <person name="Bruce D."/>
            <person name="Goodwin L."/>
            <person name="Pitluck S."/>
            <person name="Kyrpides N."/>
            <person name="Mavromatis K."/>
            <person name="Ivanova N."/>
            <person name="Mikhailova N."/>
            <person name="Sims D."/>
            <person name="Meinche L."/>
            <person name="Brettin T."/>
            <person name="Detter J.C."/>
            <person name="Han C."/>
            <person name="Larimer F."/>
            <person name="Land M."/>
            <person name="Hauser L."/>
            <person name="Markowitz V."/>
            <person name="Cheng J.-F."/>
            <person name="Hugenholtz P."/>
            <person name="Woyke T."/>
            <person name="Wu D."/>
            <person name="Spring S."/>
            <person name="Klenk H.-P."/>
            <person name="Eisen J.A."/>
        </authorList>
    </citation>
    <scope>NUCLEOTIDE SEQUENCE [LARGE SCALE GENOMIC DNA]</scope>
    <source>
        <strain evidence="2">ATCC 43595 / DSM 2588 / LMG 13176 / NBRC 15968 / NCIMB 11800 / UQM 2034</strain>
    </source>
</reference>
<proteinExistence type="predicted"/>
<evidence type="ECO:0000313" key="2">
    <source>
        <dbReference type="Proteomes" id="UP000002215"/>
    </source>
</evidence>
<evidence type="ECO:0008006" key="3">
    <source>
        <dbReference type="Google" id="ProtNLM"/>
    </source>
</evidence>
<dbReference type="EMBL" id="CP001699">
    <property type="protein sequence ID" value="ACU57795.1"/>
    <property type="molecule type" value="Genomic_DNA"/>
</dbReference>
<dbReference type="AlphaFoldDB" id="A0A979FZ50"/>